<evidence type="ECO:0000259" key="5">
    <source>
        <dbReference type="SMART" id="SM00984"/>
    </source>
</evidence>
<feature type="domain" description="UDP-glucose/GDP-mannose dehydrogenase C-terminal" evidence="5">
    <location>
        <begin position="322"/>
        <end position="415"/>
    </location>
</feature>
<dbReference type="EMBL" id="AAYI02000004">
    <property type="protein sequence ID" value="EDN79707.1"/>
    <property type="molecule type" value="Genomic_DNA"/>
</dbReference>
<gene>
    <name evidence="6" type="ORF">ACTODO_00134</name>
</gene>
<keyword evidence="2" id="KW-0560">Oxidoreductase</keyword>
<dbReference type="SMART" id="SM00984">
    <property type="entry name" value="UDPG_MGDP_dh_C"/>
    <property type="match status" value="1"/>
</dbReference>
<protein>
    <submittedName>
        <fullName evidence="6">Nucleotide sugar dehydrogenase</fullName>
    </submittedName>
</protein>
<dbReference type="Pfam" id="PF03721">
    <property type="entry name" value="UDPG_MGDP_dh_N"/>
    <property type="match status" value="1"/>
</dbReference>
<comment type="similarity">
    <text evidence="1 4">Belongs to the UDP-glucose/GDP-mannose dehydrogenase family.</text>
</comment>
<dbReference type="Proteomes" id="UP000003553">
    <property type="component" value="Unassembled WGS sequence"/>
</dbReference>
<dbReference type="Pfam" id="PF00984">
    <property type="entry name" value="UDPG_MGDP_dh"/>
    <property type="match status" value="1"/>
</dbReference>
<dbReference type="InterPro" id="IPR036220">
    <property type="entry name" value="UDP-Glc/GDP-Man_DH_C_sf"/>
</dbReference>
<dbReference type="InterPro" id="IPR008927">
    <property type="entry name" value="6-PGluconate_DH-like_C_sf"/>
</dbReference>
<evidence type="ECO:0000313" key="7">
    <source>
        <dbReference type="Proteomes" id="UP000003553"/>
    </source>
</evidence>
<dbReference type="InterPro" id="IPR028359">
    <property type="entry name" value="UDP_ManNAc/GlcNAc_DH"/>
</dbReference>
<dbReference type="eggNOG" id="COG0677">
    <property type="taxonomic scope" value="Bacteria"/>
</dbReference>
<dbReference type="InterPro" id="IPR001732">
    <property type="entry name" value="UDP-Glc/GDP-Man_DH_N"/>
</dbReference>
<dbReference type="Pfam" id="PF03720">
    <property type="entry name" value="UDPG_MGDP_dh_C"/>
    <property type="match status" value="1"/>
</dbReference>
<reference evidence="6" key="2">
    <citation type="submission" date="2015-05" db="EMBL/GenBank/DDBJ databases">
        <title>Draft genome sequence of Actinomyces odontolyticus (ATCC 17982).</title>
        <authorList>
            <person name="Sudarsanam P."/>
            <person name="Ley R."/>
            <person name="Guruge J."/>
            <person name="Turnbaugh P.J."/>
            <person name="Mahowald M."/>
            <person name="Liep D."/>
            <person name="Gordon J."/>
        </authorList>
    </citation>
    <scope>NUCLEOTIDE SEQUENCE</scope>
    <source>
        <strain evidence="6">ATCC 17982</strain>
    </source>
</reference>
<dbReference type="InterPro" id="IPR036291">
    <property type="entry name" value="NAD(P)-bd_dom_sf"/>
</dbReference>
<dbReference type="RefSeq" id="WP_003790166.1">
    <property type="nucleotide sequence ID" value="NZ_DS264586.1"/>
</dbReference>
<accession>A7B932</accession>
<dbReference type="PANTHER" id="PTHR43491:SF2">
    <property type="entry name" value="UDP-N-ACETYL-D-MANNOSAMINE DEHYDROGENASE"/>
    <property type="match status" value="1"/>
</dbReference>
<keyword evidence="7" id="KW-1185">Reference proteome</keyword>
<dbReference type="GO" id="GO:0051287">
    <property type="term" value="F:NAD binding"/>
    <property type="evidence" value="ECO:0007669"/>
    <property type="project" value="InterPro"/>
</dbReference>
<dbReference type="SUPFAM" id="SSF52413">
    <property type="entry name" value="UDP-glucose/GDP-mannose dehydrogenase C-terminal domain"/>
    <property type="match status" value="1"/>
</dbReference>
<dbReference type="GO" id="GO:0000271">
    <property type="term" value="P:polysaccharide biosynthetic process"/>
    <property type="evidence" value="ECO:0007669"/>
    <property type="project" value="InterPro"/>
</dbReference>
<dbReference type="AlphaFoldDB" id="A7B932"/>
<keyword evidence="3" id="KW-0520">NAD</keyword>
<dbReference type="InterPro" id="IPR017476">
    <property type="entry name" value="UDP-Glc/GDP-Man"/>
</dbReference>
<dbReference type="PANTHER" id="PTHR43491">
    <property type="entry name" value="UDP-N-ACETYL-D-MANNOSAMINE DEHYDROGENASE"/>
    <property type="match status" value="1"/>
</dbReference>
<evidence type="ECO:0000256" key="4">
    <source>
        <dbReference type="PIRNR" id="PIRNR000124"/>
    </source>
</evidence>
<dbReference type="PIRSF" id="PIRSF500136">
    <property type="entry name" value="UDP_ManNAc_DH"/>
    <property type="match status" value="1"/>
</dbReference>
<name>A7B932_9ACTO</name>
<dbReference type="SUPFAM" id="SSF51735">
    <property type="entry name" value="NAD(P)-binding Rossmann-fold domains"/>
    <property type="match status" value="1"/>
</dbReference>
<organism evidence="6 7">
    <name type="scientific">Schaalia dentiphila ATCC 17982</name>
    <dbReference type="NCBI Taxonomy" id="411466"/>
    <lineage>
        <taxon>Bacteria</taxon>
        <taxon>Bacillati</taxon>
        <taxon>Actinomycetota</taxon>
        <taxon>Actinomycetes</taxon>
        <taxon>Actinomycetales</taxon>
        <taxon>Actinomycetaceae</taxon>
        <taxon>Schaalia</taxon>
        <taxon>Schaalia dentiphila</taxon>
    </lineage>
</organism>
<evidence type="ECO:0000313" key="6">
    <source>
        <dbReference type="EMBL" id="EDN79707.1"/>
    </source>
</evidence>
<dbReference type="Gene3D" id="3.40.50.720">
    <property type="entry name" value="NAD(P)-binding Rossmann-like Domain"/>
    <property type="match status" value="2"/>
</dbReference>
<proteinExistence type="inferred from homology"/>
<dbReference type="NCBIfam" id="TIGR03026">
    <property type="entry name" value="NDP-sugDHase"/>
    <property type="match status" value="1"/>
</dbReference>
<dbReference type="GO" id="GO:0016616">
    <property type="term" value="F:oxidoreductase activity, acting on the CH-OH group of donors, NAD or NADP as acceptor"/>
    <property type="evidence" value="ECO:0007669"/>
    <property type="project" value="InterPro"/>
</dbReference>
<dbReference type="InterPro" id="IPR014027">
    <property type="entry name" value="UDP-Glc/GDP-Man_DH_C"/>
</dbReference>
<comment type="caution">
    <text evidence="6">The sequence shown here is derived from an EMBL/GenBank/DDBJ whole genome shotgun (WGS) entry which is preliminary data.</text>
</comment>
<dbReference type="PIRSF" id="PIRSF000124">
    <property type="entry name" value="UDPglc_GDPman_dh"/>
    <property type="match status" value="1"/>
</dbReference>
<dbReference type="SUPFAM" id="SSF48179">
    <property type="entry name" value="6-phosphogluconate dehydrogenase C-terminal domain-like"/>
    <property type="match status" value="1"/>
</dbReference>
<sequence length="434" mass="45609">MRIAVVGMGKIGLPLAVHYARGGHTVVGVDVNPRVVALINEGVEPFPGEAHLAEYLPPLASSGALRATTEYAEAIPGADTVVMVVPLVVDNESRPDFRVMDAATRSMAAHLTPGTLVSYETTLPVGTTRGRYKPLIEEVSGLIEGCDFDVVFSPERVLTGRVFADLARYPKLVGGLSEAGEARGVSFYEAVLSFDERDDLPRPNGVWPMGGAEAAEMAKLAETTYRDVNIGLANQFARYADAIGINVARVIEACNSQPYSHIHRPGIAVGGHCIPVYPRLYLAGDPDATIVSAARAANADMPAYAVSRASALLGSLEGLRVAVLGASYRGGVKETAFSGVFGVVDALREAGAQVSVHDPLYADDELAAFGWDAYHLGEPVDVAIIQADHAAYRNLVPADLPGVRLLVDGRAITSPEAWAGTPRITVGGGSAPAC</sequence>
<evidence type="ECO:0000256" key="3">
    <source>
        <dbReference type="ARBA" id="ARBA00023027"/>
    </source>
</evidence>
<dbReference type="GO" id="GO:0016628">
    <property type="term" value="F:oxidoreductase activity, acting on the CH-CH group of donors, NAD or NADP as acceptor"/>
    <property type="evidence" value="ECO:0007669"/>
    <property type="project" value="InterPro"/>
</dbReference>
<reference evidence="6" key="1">
    <citation type="submission" date="2007-04" db="EMBL/GenBank/DDBJ databases">
        <authorList>
            <person name="Fulton L."/>
            <person name="Clifton S."/>
            <person name="Fulton B."/>
            <person name="Xu J."/>
            <person name="Minx P."/>
            <person name="Pepin K.H."/>
            <person name="Johnson M."/>
            <person name="Thiruvilangam P."/>
            <person name="Bhonagiri V."/>
            <person name="Nash W.E."/>
            <person name="Mardis E.R."/>
            <person name="Wilson R.K."/>
        </authorList>
    </citation>
    <scope>NUCLEOTIDE SEQUENCE [LARGE SCALE GENOMIC DNA]</scope>
    <source>
        <strain evidence="6">ATCC 17982</strain>
    </source>
</reference>
<dbReference type="HOGENOM" id="CLU_023810_3_2_11"/>
<dbReference type="InterPro" id="IPR014026">
    <property type="entry name" value="UDP-Glc/GDP-Man_DH_dimer"/>
</dbReference>
<evidence type="ECO:0000256" key="1">
    <source>
        <dbReference type="ARBA" id="ARBA00006601"/>
    </source>
</evidence>
<evidence type="ECO:0000256" key="2">
    <source>
        <dbReference type="ARBA" id="ARBA00023002"/>
    </source>
</evidence>